<name>A0ACB9DXY7_CICIN</name>
<protein>
    <submittedName>
        <fullName evidence="1">Uncharacterized protein</fullName>
    </submittedName>
</protein>
<sequence>MEDVDDDEIDYKFVKTKPEVADDSIWEKDDEELWQIPTKLTPQNLKSLETWDYKSIDNARDLGILLDDEDGVSITILVFLSI</sequence>
<dbReference type="EMBL" id="CM042012">
    <property type="protein sequence ID" value="KAI3751351.1"/>
    <property type="molecule type" value="Genomic_DNA"/>
</dbReference>
<organism evidence="1 2">
    <name type="scientific">Cichorium intybus</name>
    <name type="common">Chicory</name>
    <dbReference type="NCBI Taxonomy" id="13427"/>
    <lineage>
        <taxon>Eukaryota</taxon>
        <taxon>Viridiplantae</taxon>
        <taxon>Streptophyta</taxon>
        <taxon>Embryophyta</taxon>
        <taxon>Tracheophyta</taxon>
        <taxon>Spermatophyta</taxon>
        <taxon>Magnoliopsida</taxon>
        <taxon>eudicotyledons</taxon>
        <taxon>Gunneridae</taxon>
        <taxon>Pentapetalae</taxon>
        <taxon>asterids</taxon>
        <taxon>campanulids</taxon>
        <taxon>Asterales</taxon>
        <taxon>Asteraceae</taxon>
        <taxon>Cichorioideae</taxon>
        <taxon>Cichorieae</taxon>
        <taxon>Cichoriinae</taxon>
        <taxon>Cichorium</taxon>
    </lineage>
</organism>
<dbReference type="Proteomes" id="UP001055811">
    <property type="component" value="Linkage Group LG04"/>
</dbReference>
<evidence type="ECO:0000313" key="2">
    <source>
        <dbReference type="Proteomes" id="UP001055811"/>
    </source>
</evidence>
<evidence type="ECO:0000313" key="1">
    <source>
        <dbReference type="EMBL" id="KAI3751351.1"/>
    </source>
</evidence>
<reference evidence="2" key="1">
    <citation type="journal article" date="2022" name="Mol. Ecol. Resour.">
        <title>The genomes of chicory, endive, great burdock and yacon provide insights into Asteraceae palaeo-polyploidization history and plant inulin production.</title>
        <authorList>
            <person name="Fan W."/>
            <person name="Wang S."/>
            <person name="Wang H."/>
            <person name="Wang A."/>
            <person name="Jiang F."/>
            <person name="Liu H."/>
            <person name="Zhao H."/>
            <person name="Xu D."/>
            <person name="Zhang Y."/>
        </authorList>
    </citation>
    <scope>NUCLEOTIDE SEQUENCE [LARGE SCALE GENOMIC DNA]</scope>
    <source>
        <strain evidence="2">cv. Punajuju</strain>
    </source>
</reference>
<keyword evidence="2" id="KW-1185">Reference proteome</keyword>
<comment type="caution">
    <text evidence="1">The sequence shown here is derived from an EMBL/GenBank/DDBJ whole genome shotgun (WGS) entry which is preliminary data.</text>
</comment>
<reference evidence="1 2" key="2">
    <citation type="journal article" date="2022" name="Mol. Ecol. Resour.">
        <title>The genomes of chicory, endive, great burdock and yacon provide insights into Asteraceae paleo-polyploidization history and plant inulin production.</title>
        <authorList>
            <person name="Fan W."/>
            <person name="Wang S."/>
            <person name="Wang H."/>
            <person name="Wang A."/>
            <person name="Jiang F."/>
            <person name="Liu H."/>
            <person name="Zhao H."/>
            <person name="Xu D."/>
            <person name="Zhang Y."/>
        </authorList>
    </citation>
    <scope>NUCLEOTIDE SEQUENCE [LARGE SCALE GENOMIC DNA]</scope>
    <source>
        <strain evidence="2">cv. Punajuju</strain>
        <tissue evidence="1">Leaves</tissue>
    </source>
</reference>
<accession>A0ACB9DXY7</accession>
<proteinExistence type="predicted"/>
<gene>
    <name evidence="1" type="ORF">L2E82_22434</name>
</gene>